<accession>A0A9P4JV04</accession>
<reference evidence="1" key="1">
    <citation type="journal article" date="2020" name="Stud. Mycol.">
        <title>101 Dothideomycetes genomes: a test case for predicting lifestyles and emergence of pathogens.</title>
        <authorList>
            <person name="Haridas S."/>
            <person name="Albert R."/>
            <person name="Binder M."/>
            <person name="Bloem J."/>
            <person name="Labutti K."/>
            <person name="Salamov A."/>
            <person name="Andreopoulos B."/>
            <person name="Baker S."/>
            <person name="Barry K."/>
            <person name="Bills G."/>
            <person name="Bluhm B."/>
            <person name="Cannon C."/>
            <person name="Castanera R."/>
            <person name="Culley D."/>
            <person name="Daum C."/>
            <person name="Ezra D."/>
            <person name="Gonzalez J."/>
            <person name="Henrissat B."/>
            <person name="Kuo A."/>
            <person name="Liang C."/>
            <person name="Lipzen A."/>
            <person name="Lutzoni F."/>
            <person name="Magnuson J."/>
            <person name="Mondo S."/>
            <person name="Nolan M."/>
            <person name="Ohm R."/>
            <person name="Pangilinan J."/>
            <person name="Park H.-J."/>
            <person name="Ramirez L."/>
            <person name="Alfaro M."/>
            <person name="Sun H."/>
            <person name="Tritt A."/>
            <person name="Yoshinaga Y."/>
            <person name="Zwiers L.-H."/>
            <person name="Turgeon B."/>
            <person name="Goodwin S."/>
            <person name="Spatafora J."/>
            <person name="Crous P."/>
            <person name="Grigoriev I."/>
        </authorList>
    </citation>
    <scope>NUCLEOTIDE SEQUENCE</scope>
    <source>
        <strain evidence="1">ATCC 74209</strain>
    </source>
</reference>
<evidence type="ECO:0000313" key="1">
    <source>
        <dbReference type="EMBL" id="KAF2205802.1"/>
    </source>
</evidence>
<dbReference type="AlphaFoldDB" id="A0A9P4JV04"/>
<keyword evidence="2" id="KW-1185">Reference proteome</keyword>
<proteinExistence type="predicted"/>
<feature type="non-terminal residue" evidence="1">
    <location>
        <position position="1"/>
    </location>
</feature>
<dbReference type="OrthoDB" id="195446at2759"/>
<name>A0A9P4JV04_9PLEO</name>
<comment type="caution">
    <text evidence="1">The sequence shown here is derived from an EMBL/GenBank/DDBJ whole genome shotgun (WGS) entry which is preliminary data.</text>
</comment>
<gene>
    <name evidence="1" type="ORF">GQ43DRAFT_361597</name>
</gene>
<organism evidence="1 2">
    <name type="scientific">Delitschia confertaspora ATCC 74209</name>
    <dbReference type="NCBI Taxonomy" id="1513339"/>
    <lineage>
        <taxon>Eukaryota</taxon>
        <taxon>Fungi</taxon>
        <taxon>Dikarya</taxon>
        <taxon>Ascomycota</taxon>
        <taxon>Pezizomycotina</taxon>
        <taxon>Dothideomycetes</taxon>
        <taxon>Pleosporomycetidae</taxon>
        <taxon>Pleosporales</taxon>
        <taxon>Delitschiaceae</taxon>
        <taxon>Delitschia</taxon>
    </lineage>
</organism>
<protein>
    <submittedName>
        <fullName evidence="1">Uncharacterized protein</fullName>
    </submittedName>
</protein>
<evidence type="ECO:0000313" key="2">
    <source>
        <dbReference type="Proteomes" id="UP000799536"/>
    </source>
</evidence>
<sequence>WRFFQEDVDEIMLGIEPLKSVIQFALEMDHLRVFHYLWLHIPLTSAAKSNQAIGKNC</sequence>
<dbReference type="EMBL" id="ML993849">
    <property type="protein sequence ID" value="KAF2205802.1"/>
    <property type="molecule type" value="Genomic_DNA"/>
</dbReference>
<dbReference type="Proteomes" id="UP000799536">
    <property type="component" value="Unassembled WGS sequence"/>
</dbReference>